<evidence type="ECO:0000256" key="1">
    <source>
        <dbReference type="SAM" id="Phobius"/>
    </source>
</evidence>
<feature type="transmembrane region" description="Helical" evidence="1">
    <location>
        <begin position="171"/>
        <end position="190"/>
    </location>
</feature>
<organism evidence="3 4">
    <name type="scientific">Arthrobacter ginkgonis</name>
    <dbReference type="NCBI Taxonomy" id="1630594"/>
    <lineage>
        <taxon>Bacteria</taxon>
        <taxon>Bacillati</taxon>
        <taxon>Actinomycetota</taxon>
        <taxon>Actinomycetes</taxon>
        <taxon>Micrococcales</taxon>
        <taxon>Micrococcaceae</taxon>
        <taxon>Arthrobacter</taxon>
    </lineage>
</organism>
<keyword evidence="1" id="KW-1133">Transmembrane helix</keyword>
<proteinExistence type="predicted"/>
<accession>A0ABP7C1Q5</accession>
<comment type="caution">
    <text evidence="3">The sequence shown here is derived from an EMBL/GenBank/DDBJ whole genome shotgun (WGS) entry which is preliminary data.</text>
</comment>
<feature type="transmembrane region" description="Helical" evidence="1">
    <location>
        <begin position="196"/>
        <end position="216"/>
    </location>
</feature>
<feature type="transmembrane region" description="Helical" evidence="1">
    <location>
        <begin position="225"/>
        <end position="246"/>
    </location>
</feature>
<name>A0ABP7C1Q5_9MICC</name>
<keyword evidence="1" id="KW-0812">Transmembrane</keyword>
<sequence length="252" mass="24483">MRTKTVAGSALAAVALIVAASYAGPGAAGTIAVWVAVSVLSLLFAVGWPRLFGLPAAAPIAAVLGAAGLAAAAGAALAPMPQPLFWMAPAAAIGLILAFLVQLLRGTGEKLRLESMLSSATGALVVASGSGWIAIDRIGTNAADSSLMVAAGASMAAAILVCTIRWPDRIVGPLAFVVAILVAGLAALAFGDAPLLPALAVGAVTGAVIGGVRALVVSSGGPRGTLAAIATGLCAVLGSGTLAYFLERLLLG</sequence>
<feature type="transmembrane region" description="Helical" evidence="1">
    <location>
        <begin position="147"/>
        <end position="164"/>
    </location>
</feature>
<evidence type="ECO:0008006" key="5">
    <source>
        <dbReference type="Google" id="ProtNLM"/>
    </source>
</evidence>
<feature type="transmembrane region" description="Helical" evidence="1">
    <location>
        <begin position="84"/>
        <end position="104"/>
    </location>
</feature>
<feature type="signal peptide" evidence="2">
    <location>
        <begin position="1"/>
        <end position="23"/>
    </location>
</feature>
<evidence type="ECO:0000313" key="3">
    <source>
        <dbReference type="EMBL" id="GAA3673701.1"/>
    </source>
</evidence>
<keyword evidence="1" id="KW-0472">Membrane</keyword>
<dbReference type="EMBL" id="BAABEO010000008">
    <property type="protein sequence ID" value="GAA3673701.1"/>
    <property type="molecule type" value="Genomic_DNA"/>
</dbReference>
<dbReference type="RefSeq" id="WP_345148932.1">
    <property type="nucleotide sequence ID" value="NZ_BAABEO010000008.1"/>
</dbReference>
<feature type="transmembrane region" description="Helical" evidence="1">
    <location>
        <begin position="56"/>
        <end position="78"/>
    </location>
</feature>
<evidence type="ECO:0000256" key="2">
    <source>
        <dbReference type="SAM" id="SignalP"/>
    </source>
</evidence>
<keyword evidence="4" id="KW-1185">Reference proteome</keyword>
<gene>
    <name evidence="3" type="ORF">GCM10023081_10070</name>
</gene>
<feature type="chain" id="PRO_5047397753" description="Permease" evidence="2">
    <location>
        <begin position="24"/>
        <end position="252"/>
    </location>
</feature>
<keyword evidence="2" id="KW-0732">Signal</keyword>
<dbReference type="Proteomes" id="UP001500752">
    <property type="component" value="Unassembled WGS sequence"/>
</dbReference>
<feature type="transmembrane region" description="Helical" evidence="1">
    <location>
        <begin position="116"/>
        <end position="135"/>
    </location>
</feature>
<protein>
    <recommendedName>
        <fullName evidence="5">Permease</fullName>
    </recommendedName>
</protein>
<reference evidence="4" key="1">
    <citation type="journal article" date="2019" name="Int. J. Syst. Evol. Microbiol.">
        <title>The Global Catalogue of Microorganisms (GCM) 10K type strain sequencing project: providing services to taxonomists for standard genome sequencing and annotation.</title>
        <authorList>
            <consortium name="The Broad Institute Genomics Platform"/>
            <consortium name="The Broad Institute Genome Sequencing Center for Infectious Disease"/>
            <person name="Wu L."/>
            <person name="Ma J."/>
        </authorList>
    </citation>
    <scope>NUCLEOTIDE SEQUENCE [LARGE SCALE GENOMIC DNA]</scope>
    <source>
        <strain evidence="4">JCM 30742</strain>
    </source>
</reference>
<evidence type="ECO:0000313" key="4">
    <source>
        <dbReference type="Proteomes" id="UP001500752"/>
    </source>
</evidence>
<feature type="transmembrane region" description="Helical" evidence="1">
    <location>
        <begin position="31"/>
        <end position="49"/>
    </location>
</feature>